<evidence type="ECO:0000256" key="2">
    <source>
        <dbReference type="ARBA" id="ARBA00022692"/>
    </source>
</evidence>
<comment type="similarity">
    <text evidence="8">Belongs to the G-protein coupled receptor 1 family.</text>
</comment>
<dbReference type="Proteomes" id="UP001208570">
    <property type="component" value="Unassembled WGS sequence"/>
</dbReference>
<evidence type="ECO:0000256" key="6">
    <source>
        <dbReference type="ARBA" id="ARBA00023170"/>
    </source>
</evidence>
<dbReference type="GO" id="GO:0004930">
    <property type="term" value="F:G protein-coupled receptor activity"/>
    <property type="evidence" value="ECO:0007669"/>
    <property type="project" value="UniProtKB-KW"/>
</dbReference>
<keyword evidence="2 8" id="KW-0812">Transmembrane</keyword>
<evidence type="ECO:0000256" key="4">
    <source>
        <dbReference type="ARBA" id="ARBA00023040"/>
    </source>
</evidence>
<evidence type="ECO:0000256" key="8">
    <source>
        <dbReference type="RuleBase" id="RU000688"/>
    </source>
</evidence>
<dbReference type="Pfam" id="PF00001">
    <property type="entry name" value="7tm_1"/>
    <property type="match status" value="1"/>
</dbReference>
<evidence type="ECO:0000313" key="11">
    <source>
        <dbReference type="EMBL" id="KAK2163617.1"/>
    </source>
</evidence>
<evidence type="ECO:0000256" key="9">
    <source>
        <dbReference type="SAM" id="Phobius"/>
    </source>
</evidence>
<feature type="transmembrane region" description="Helical" evidence="9">
    <location>
        <begin position="54"/>
        <end position="79"/>
    </location>
</feature>
<dbReference type="Gene3D" id="1.20.1070.10">
    <property type="entry name" value="Rhodopsin 7-helix transmembrane proteins"/>
    <property type="match status" value="1"/>
</dbReference>
<evidence type="ECO:0000256" key="1">
    <source>
        <dbReference type="ARBA" id="ARBA00004141"/>
    </source>
</evidence>
<dbReference type="PRINTS" id="PR00237">
    <property type="entry name" value="GPCRRHODOPSN"/>
</dbReference>
<keyword evidence="4 8" id="KW-0297">G-protein coupled receptor</keyword>
<keyword evidence="6 8" id="KW-0675">Receptor</keyword>
<dbReference type="PROSITE" id="PS50262">
    <property type="entry name" value="G_PROTEIN_RECEP_F1_2"/>
    <property type="match status" value="1"/>
</dbReference>
<feature type="transmembrane region" description="Helical" evidence="9">
    <location>
        <begin position="168"/>
        <end position="187"/>
    </location>
</feature>
<keyword evidence="12" id="KW-1185">Reference proteome</keyword>
<evidence type="ECO:0000313" key="12">
    <source>
        <dbReference type="Proteomes" id="UP001208570"/>
    </source>
</evidence>
<evidence type="ECO:0000256" key="3">
    <source>
        <dbReference type="ARBA" id="ARBA00022989"/>
    </source>
</evidence>
<dbReference type="PROSITE" id="PS00237">
    <property type="entry name" value="G_PROTEIN_RECEP_F1_1"/>
    <property type="match status" value="1"/>
</dbReference>
<accession>A0AAD9K2D9</accession>
<gene>
    <name evidence="11" type="ORF">LSH36_76g01006</name>
</gene>
<comment type="caution">
    <text evidence="11">The sequence shown here is derived from an EMBL/GenBank/DDBJ whole genome shotgun (WGS) entry which is preliminary data.</text>
</comment>
<keyword evidence="5 9" id="KW-0472">Membrane</keyword>
<feature type="transmembrane region" description="Helical" evidence="9">
    <location>
        <begin position="86"/>
        <end position="106"/>
    </location>
</feature>
<dbReference type="PANTHER" id="PTHR24243">
    <property type="entry name" value="G-PROTEIN COUPLED RECEPTOR"/>
    <property type="match status" value="1"/>
</dbReference>
<dbReference type="SUPFAM" id="SSF81321">
    <property type="entry name" value="Family A G protein-coupled receptor-like"/>
    <property type="match status" value="1"/>
</dbReference>
<keyword evidence="3 9" id="KW-1133">Transmembrane helix</keyword>
<dbReference type="EMBL" id="JAODUP010000076">
    <property type="protein sequence ID" value="KAK2163617.1"/>
    <property type="molecule type" value="Genomic_DNA"/>
</dbReference>
<reference evidence="11" key="1">
    <citation type="journal article" date="2023" name="Mol. Biol. Evol.">
        <title>Third-Generation Sequencing Reveals the Adaptive Role of the Epigenome in Three Deep-Sea Polychaetes.</title>
        <authorList>
            <person name="Perez M."/>
            <person name="Aroh O."/>
            <person name="Sun Y."/>
            <person name="Lan Y."/>
            <person name="Juniper S.K."/>
            <person name="Young C.R."/>
            <person name="Angers B."/>
            <person name="Qian P.Y."/>
        </authorList>
    </citation>
    <scope>NUCLEOTIDE SEQUENCE</scope>
    <source>
        <strain evidence="11">P08H-3</strain>
    </source>
</reference>
<feature type="domain" description="G-protein coupled receptors family 1 profile" evidence="10">
    <location>
        <begin position="66"/>
        <end position="298"/>
    </location>
</feature>
<evidence type="ECO:0000259" key="10">
    <source>
        <dbReference type="PROSITE" id="PS50262"/>
    </source>
</evidence>
<protein>
    <recommendedName>
        <fullName evidence="10">G-protein coupled receptors family 1 profile domain-containing protein</fullName>
    </recommendedName>
</protein>
<organism evidence="11 12">
    <name type="scientific">Paralvinella palmiformis</name>
    <dbReference type="NCBI Taxonomy" id="53620"/>
    <lineage>
        <taxon>Eukaryota</taxon>
        <taxon>Metazoa</taxon>
        <taxon>Spiralia</taxon>
        <taxon>Lophotrochozoa</taxon>
        <taxon>Annelida</taxon>
        <taxon>Polychaeta</taxon>
        <taxon>Sedentaria</taxon>
        <taxon>Canalipalpata</taxon>
        <taxon>Terebellida</taxon>
        <taxon>Terebelliformia</taxon>
        <taxon>Alvinellidae</taxon>
        <taxon>Paralvinella</taxon>
    </lineage>
</organism>
<proteinExistence type="inferred from homology"/>
<dbReference type="InterPro" id="IPR017452">
    <property type="entry name" value="GPCR_Rhodpsn_7TM"/>
</dbReference>
<dbReference type="GO" id="GO:0005886">
    <property type="term" value="C:plasma membrane"/>
    <property type="evidence" value="ECO:0007669"/>
    <property type="project" value="TreeGrafter"/>
</dbReference>
<dbReference type="AlphaFoldDB" id="A0AAD9K2D9"/>
<evidence type="ECO:0000256" key="7">
    <source>
        <dbReference type="ARBA" id="ARBA00023224"/>
    </source>
</evidence>
<comment type="subcellular location">
    <subcellularLocation>
        <location evidence="1">Membrane</location>
        <topology evidence="1">Multi-pass membrane protein</topology>
    </subcellularLocation>
</comment>
<feature type="transmembrane region" description="Helical" evidence="9">
    <location>
        <begin position="126"/>
        <end position="148"/>
    </location>
</feature>
<name>A0AAD9K2D9_9ANNE</name>
<feature type="transmembrane region" description="Helical" evidence="9">
    <location>
        <begin position="225"/>
        <end position="247"/>
    </location>
</feature>
<evidence type="ECO:0000256" key="5">
    <source>
        <dbReference type="ARBA" id="ARBA00023136"/>
    </source>
</evidence>
<dbReference type="PANTHER" id="PTHR24243:SF230">
    <property type="entry name" value="G-PROTEIN COUPLED RECEPTORS FAMILY 1 PROFILE DOMAIN-CONTAINING PROTEIN"/>
    <property type="match status" value="1"/>
</dbReference>
<sequence>MNMSQSTVAMMEFGAIFRLTSTANSSNATAGIVDFDADDDRTLMRWVVYNMDLYLVPVIIVVGVVGNGISFCVFLLTPIRLLSSSVYLAALSVSDNGFLFCVFGGWLVNVDVSFYQHQGLCQTFIYLTYVFGFLSVWYVVCFTVERYIAVCFPFRRRSGMCTARRAKIVVSLMAVFALLAYNPMLWASTVTVDESGDVDGNVEPFCHIVPQHQSLVEVFNYVDTVVTLILPSAIIIIINTMIVHHLVRLHNRSKEVSRPSRTLTAYPPFRGVVCAGKWLSNPIERWIEHYYAVSPVQF</sequence>
<keyword evidence="7 8" id="KW-0807">Transducer</keyword>
<dbReference type="InterPro" id="IPR000276">
    <property type="entry name" value="GPCR_Rhodpsn"/>
</dbReference>